<comment type="caution">
    <text evidence="2">The sequence shown here is derived from an EMBL/GenBank/DDBJ whole genome shotgun (WGS) entry which is preliminary data.</text>
</comment>
<feature type="region of interest" description="Disordered" evidence="1">
    <location>
        <begin position="1"/>
        <end position="72"/>
    </location>
</feature>
<feature type="region of interest" description="Disordered" evidence="1">
    <location>
        <begin position="85"/>
        <end position="105"/>
    </location>
</feature>
<proteinExistence type="predicted"/>
<dbReference type="EMBL" id="JANAVB010039018">
    <property type="protein sequence ID" value="KAJ6800266.1"/>
    <property type="molecule type" value="Genomic_DNA"/>
</dbReference>
<dbReference type="Proteomes" id="UP001140949">
    <property type="component" value="Unassembled WGS sequence"/>
</dbReference>
<accession>A0AAX6E859</accession>
<evidence type="ECO:0000313" key="3">
    <source>
        <dbReference type="Proteomes" id="UP001140949"/>
    </source>
</evidence>
<organism evidence="2 3">
    <name type="scientific">Iris pallida</name>
    <name type="common">Sweet iris</name>
    <dbReference type="NCBI Taxonomy" id="29817"/>
    <lineage>
        <taxon>Eukaryota</taxon>
        <taxon>Viridiplantae</taxon>
        <taxon>Streptophyta</taxon>
        <taxon>Embryophyta</taxon>
        <taxon>Tracheophyta</taxon>
        <taxon>Spermatophyta</taxon>
        <taxon>Magnoliopsida</taxon>
        <taxon>Liliopsida</taxon>
        <taxon>Asparagales</taxon>
        <taxon>Iridaceae</taxon>
        <taxon>Iridoideae</taxon>
        <taxon>Irideae</taxon>
        <taxon>Iris</taxon>
    </lineage>
</organism>
<gene>
    <name evidence="2" type="ORF">M6B38_202790</name>
</gene>
<dbReference type="AlphaFoldDB" id="A0AAX6E859"/>
<sequence length="161" mass="17653">MEVGDHRTGAATSDEGRPNSDWWPADLWEGTTRSPAARGESRRGSPGGTAPPGGSRPWTQGNRRTGLSPRRRSKLLGWVAGYLLGRGRGTSRPRPAGSREAVPRKRRPRGVIRFLEALSLSHIYISTLPTVYCHDPHPLVYKDYLAAICCPLTPLATRVSM</sequence>
<name>A0AAX6E859_IRIPA</name>
<evidence type="ECO:0000313" key="2">
    <source>
        <dbReference type="EMBL" id="KAJ6800266.1"/>
    </source>
</evidence>
<keyword evidence="3" id="KW-1185">Reference proteome</keyword>
<evidence type="ECO:0000256" key="1">
    <source>
        <dbReference type="SAM" id="MobiDB-lite"/>
    </source>
</evidence>
<reference evidence="2" key="1">
    <citation type="journal article" date="2023" name="GigaByte">
        <title>Genome assembly of the bearded iris, Iris pallida Lam.</title>
        <authorList>
            <person name="Bruccoleri R.E."/>
            <person name="Oakeley E.J."/>
            <person name="Faust A.M.E."/>
            <person name="Altorfer M."/>
            <person name="Dessus-Babus S."/>
            <person name="Burckhardt D."/>
            <person name="Oertli M."/>
            <person name="Naumann U."/>
            <person name="Petersen F."/>
            <person name="Wong J."/>
        </authorList>
    </citation>
    <scope>NUCLEOTIDE SEQUENCE</scope>
    <source>
        <strain evidence="2">GSM-AAB239-AS_SAM_17_03QT</strain>
    </source>
</reference>
<feature type="compositionally biased region" description="Basic and acidic residues" evidence="1">
    <location>
        <begin position="1"/>
        <end position="18"/>
    </location>
</feature>
<reference evidence="2" key="2">
    <citation type="submission" date="2023-04" db="EMBL/GenBank/DDBJ databases">
        <authorList>
            <person name="Bruccoleri R.E."/>
            <person name="Oakeley E.J."/>
            <person name="Faust A.-M."/>
            <person name="Dessus-Babus S."/>
            <person name="Altorfer M."/>
            <person name="Burckhardt D."/>
            <person name="Oertli M."/>
            <person name="Naumann U."/>
            <person name="Petersen F."/>
            <person name="Wong J."/>
        </authorList>
    </citation>
    <scope>NUCLEOTIDE SEQUENCE</scope>
    <source>
        <strain evidence="2">GSM-AAB239-AS_SAM_17_03QT</strain>
        <tissue evidence="2">Leaf</tissue>
    </source>
</reference>
<protein>
    <submittedName>
        <fullName evidence="2">Hornerin-like</fullName>
    </submittedName>
</protein>